<comment type="similarity">
    <text evidence="1">Belongs to the N-acetylmuramoyl-L-alanine amidase 2 family.</text>
</comment>
<dbReference type="GO" id="GO:0009253">
    <property type="term" value="P:peptidoglycan catabolic process"/>
    <property type="evidence" value="ECO:0007669"/>
    <property type="project" value="InterPro"/>
</dbReference>
<dbReference type="Proteomes" id="UP000295632">
    <property type="component" value="Unassembled WGS sequence"/>
</dbReference>
<evidence type="ECO:0000256" key="3">
    <source>
        <dbReference type="ARBA" id="ARBA00032390"/>
    </source>
</evidence>
<proteinExistence type="inferred from homology"/>
<dbReference type="InterPro" id="IPR002502">
    <property type="entry name" value="Amidase_domain"/>
</dbReference>
<evidence type="ECO:0000259" key="4">
    <source>
        <dbReference type="SMART" id="SM00644"/>
    </source>
</evidence>
<dbReference type="RefSeq" id="WP_133582348.1">
    <property type="nucleotide sequence ID" value="NZ_SNYJ01000030.1"/>
</dbReference>
<dbReference type="SMART" id="SM00644">
    <property type="entry name" value="Ami_2"/>
    <property type="match status" value="1"/>
</dbReference>
<evidence type="ECO:0000313" key="6">
    <source>
        <dbReference type="EMBL" id="TDQ33732.1"/>
    </source>
</evidence>
<evidence type="ECO:0000313" key="7">
    <source>
        <dbReference type="Proteomes" id="UP000295632"/>
    </source>
</evidence>
<dbReference type="PANTHER" id="PTHR11022">
    <property type="entry name" value="PEPTIDOGLYCAN RECOGNITION PROTEIN"/>
    <property type="match status" value="1"/>
</dbReference>
<protein>
    <recommendedName>
        <fullName evidence="3">Autolysin</fullName>
    </recommendedName>
    <alternativeName>
        <fullName evidence="2">Cell wall hydrolase</fullName>
    </alternativeName>
</protein>
<dbReference type="EMBL" id="SNYJ01000030">
    <property type="protein sequence ID" value="TDQ33732.1"/>
    <property type="molecule type" value="Genomic_DNA"/>
</dbReference>
<name>A0A4R6TX00_9BACI</name>
<gene>
    <name evidence="6" type="ORF">EV213_13042</name>
</gene>
<dbReference type="InterPro" id="IPR015510">
    <property type="entry name" value="PGRP"/>
</dbReference>
<evidence type="ECO:0000256" key="1">
    <source>
        <dbReference type="ARBA" id="ARBA00007553"/>
    </source>
</evidence>
<keyword evidence="7" id="KW-1185">Reference proteome</keyword>
<feature type="domain" description="N-acetylmuramoyl-L-alanine amidase" evidence="4">
    <location>
        <begin position="20"/>
        <end position="151"/>
    </location>
</feature>
<feature type="domain" description="Peptidoglycan recognition protein family" evidence="5">
    <location>
        <begin position="20"/>
        <end position="142"/>
    </location>
</feature>
<dbReference type="PANTHER" id="PTHR11022:SF41">
    <property type="entry name" value="PEPTIDOGLYCAN-RECOGNITION PROTEIN LC-RELATED"/>
    <property type="match status" value="1"/>
</dbReference>
<dbReference type="OrthoDB" id="9812621at2"/>
<dbReference type="Gene3D" id="3.40.80.10">
    <property type="entry name" value="Peptidoglycan recognition protein-like"/>
    <property type="match status" value="1"/>
</dbReference>
<dbReference type="InterPro" id="IPR006619">
    <property type="entry name" value="PGRP_domain_met/bac"/>
</dbReference>
<sequence length="273" mass="31069">MYQFQSISKFSDQRQTLPKHSLRTYRSFPITSKRYIAIHHSLTATGSARAFAQYHVRANDWPGIGYHFVIEKNGQVIWCHDPGVMSYHVGNSNQHALGICLTGDFRTQIPTLAQKDSLRRLVAALKKDLPAYKETRGHNEFPGYSWKQCPMFDYKAVLGEKLSSQHISEPEANELLYWATLVDTHGLQGAGHWAYNRLRRFFNVTTPPKKDDANQLAYLQFLVAKGGGTGAWAKQEIASYLDANQILYLATVIHKSRLSLLANWAKKEIPNYL</sequence>
<dbReference type="SMART" id="SM00701">
    <property type="entry name" value="PGRP"/>
    <property type="match status" value="1"/>
</dbReference>
<evidence type="ECO:0000256" key="2">
    <source>
        <dbReference type="ARBA" id="ARBA00030881"/>
    </source>
</evidence>
<dbReference type="GO" id="GO:0008745">
    <property type="term" value="F:N-acetylmuramoyl-L-alanine amidase activity"/>
    <property type="evidence" value="ECO:0007669"/>
    <property type="project" value="InterPro"/>
</dbReference>
<reference evidence="6 7" key="1">
    <citation type="submission" date="2019-03" db="EMBL/GenBank/DDBJ databases">
        <title>Genomic Encyclopedia of Type Strains, Phase IV (KMG-IV): sequencing the most valuable type-strain genomes for metagenomic binning, comparative biology and taxonomic classification.</title>
        <authorList>
            <person name="Goeker M."/>
        </authorList>
    </citation>
    <scope>NUCLEOTIDE SEQUENCE [LARGE SCALE GENOMIC DNA]</scope>
    <source>
        <strain evidence="6 7">DSM 28697</strain>
    </source>
</reference>
<organism evidence="6 7">
    <name type="scientific">Aureibacillus halotolerans</name>
    <dbReference type="NCBI Taxonomy" id="1508390"/>
    <lineage>
        <taxon>Bacteria</taxon>
        <taxon>Bacillati</taxon>
        <taxon>Bacillota</taxon>
        <taxon>Bacilli</taxon>
        <taxon>Bacillales</taxon>
        <taxon>Bacillaceae</taxon>
        <taxon>Aureibacillus</taxon>
    </lineage>
</organism>
<evidence type="ECO:0000259" key="5">
    <source>
        <dbReference type="SMART" id="SM00701"/>
    </source>
</evidence>
<dbReference type="SUPFAM" id="SSF55846">
    <property type="entry name" value="N-acetylmuramoyl-L-alanine amidase-like"/>
    <property type="match status" value="1"/>
</dbReference>
<dbReference type="InterPro" id="IPR036505">
    <property type="entry name" value="Amidase/PGRP_sf"/>
</dbReference>
<dbReference type="GO" id="GO:0008270">
    <property type="term" value="F:zinc ion binding"/>
    <property type="evidence" value="ECO:0007669"/>
    <property type="project" value="InterPro"/>
</dbReference>
<dbReference type="CDD" id="cd06583">
    <property type="entry name" value="PGRP"/>
    <property type="match status" value="1"/>
</dbReference>
<comment type="caution">
    <text evidence="6">The sequence shown here is derived from an EMBL/GenBank/DDBJ whole genome shotgun (WGS) entry which is preliminary data.</text>
</comment>
<dbReference type="Pfam" id="PF01510">
    <property type="entry name" value="Amidase_2"/>
    <property type="match status" value="1"/>
</dbReference>
<accession>A0A4R6TX00</accession>
<dbReference type="AlphaFoldDB" id="A0A4R6TX00"/>